<dbReference type="AlphaFoldDB" id="A0A0D2C3Q0"/>
<dbReference type="EC" id="2.7.11.1" evidence="4"/>
<sequence>MRAIAVKEYIGSTAAFFAVEEGMIIKSIHPKLAETEGYKLLVEDKILKSLGEHPRIVKYRGYQNDSELKGLLFLEASHGDLQHYIDQNNDKIDIPMRKKWCLQATEAIQYIHSKGVIHSDLRPENYLVHRSLNSLDLQLCDFGGSMCRDLGVDGRGLPDPPFWNLSWESTVGTDIFSLGSIFYTIMTGLWPYKTSHLTKEEEEDKWQFEDRVIALLERGIYPDVGGIIGGTIMMQCWKKQYHNADDILEAQLKLSQGLT</sequence>
<evidence type="ECO:0000256" key="4">
    <source>
        <dbReference type="ARBA" id="ARBA00012513"/>
    </source>
</evidence>
<dbReference type="Pfam" id="PF00069">
    <property type="entry name" value="Pkinase"/>
    <property type="match status" value="1"/>
</dbReference>
<evidence type="ECO:0000256" key="6">
    <source>
        <dbReference type="ARBA" id="ARBA00019973"/>
    </source>
</evidence>
<organism evidence="13 14">
    <name type="scientific">Exophiala oligosperma</name>
    <dbReference type="NCBI Taxonomy" id="215243"/>
    <lineage>
        <taxon>Eukaryota</taxon>
        <taxon>Fungi</taxon>
        <taxon>Dikarya</taxon>
        <taxon>Ascomycota</taxon>
        <taxon>Pezizomycotina</taxon>
        <taxon>Eurotiomycetes</taxon>
        <taxon>Chaetothyriomycetidae</taxon>
        <taxon>Chaetothyriales</taxon>
        <taxon>Herpotrichiellaceae</taxon>
        <taxon>Exophiala</taxon>
    </lineage>
</organism>
<evidence type="ECO:0000256" key="9">
    <source>
        <dbReference type="ARBA" id="ARBA00033194"/>
    </source>
</evidence>
<dbReference type="GO" id="GO:0004674">
    <property type="term" value="F:protein serine/threonine kinase activity"/>
    <property type="evidence" value="ECO:0007669"/>
    <property type="project" value="UniProtKB-EC"/>
</dbReference>
<dbReference type="STRING" id="215243.A0A0D2C3Q0"/>
<dbReference type="InterPro" id="IPR008266">
    <property type="entry name" value="Tyr_kinase_AS"/>
</dbReference>
<dbReference type="SUPFAM" id="SSF56112">
    <property type="entry name" value="Protein kinase-like (PK-like)"/>
    <property type="match status" value="1"/>
</dbReference>
<dbReference type="Proteomes" id="UP000053342">
    <property type="component" value="Unassembled WGS sequence"/>
</dbReference>
<dbReference type="PANTHER" id="PTHR44167">
    <property type="entry name" value="OVARIAN-SPECIFIC SERINE/THREONINE-PROTEIN KINASE LOK-RELATED"/>
    <property type="match status" value="1"/>
</dbReference>
<keyword evidence="14" id="KW-1185">Reference proteome</keyword>
<comment type="catalytic activity">
    <reaction evidence="10">
        <text>L-threonyl-[protein] + ATP = O-phospho-L-threonyl-[protein] + ADP + H(+)</text>
        <dbReference type="Rhea" id="RHEA:46608"/>
        <dbReference type="Rhea" id="RHEA-COMP:11060"/>
        <dbReference type="Rhea" id="RHEA-COMP:11605"/>
        <dbReference type="ChEBI" id="CHEBI:15378"/>
        <dbReference type="ChEBI" id="CHEBI:30013"/>
        <dbReference type="ChEBI" id="CHEBI:30616"/>
        <dbReference type="ChEBI" id="CHEBI:61977"/>
        <dbReference type="ChEBI" id="CHEBI:456216"/>
        <dbReference type="EC" id="2.7.11.1"/>
    </reaction>
</comment>
<dbReference type="HOGENOM" id="CLU_000288_31_4_1"/>
<comment type="catalytic activity">
    <reaction evidence="11">
        <text>L-seryl-[protein] + ATP = O-phospho-L-seryl-[protein] + ADP + H(+)</text>
        <dbReference type="Rhea" id="RHEA:17989"/>
        <dbReference type="Rhea" id="RHEA-COMP:9863"/>
        <dbReference type="Rhea" id="RHEA-COMP:11604"/>
        <dbReference type="ChEBI" id="CHEBI:15378"/>
        <dbReference type="ChEBI" id="CHEBI:29999"/>
        <dbReference type="ChEBI" id="CHEBI:30616"/>
        <dbReference type="ChEBI" id="CHEBI:83421"/>
        <dbReference type="ChEBI" id="CHEBI:456216"/>
        <dbReference type="EC" id="2.7.11.1"/>
    </reaction>
</comment>
<evidence type="ECO:0000256" key="7">
    <source>
        <dbReference type="ARBA" id="ARBA00022895"/>
    </source>
</evidence>
<evidence type="ECO:0000256" key="2">
    <source>
        <dbReference type="ARBA" id="ARBA00004574"/>
    </source>
</evidence>
<comment type="function">
    <text evidence="1">Component of the EKC/KEOPS complex that is required for the formation of a threonylcarbamoyl group on adenosine at position 37 (t(6)A37) in tRNAs that read codons beginning with adenine. The complex is probably involved in the transfer of the threonylcarbamoyl moiety of threonylcarbamoyl-AMP (TC-AMP) to the N6 group of A37. BUD32 has ATPase activity in the context of the EKC/KEOPS complex and likely plays a supporting role to the catalytic subunit KAE1. The EKC/KEOPS complex also promotes both telomere uncapping and telomere elongation. The complex is required for efficient recruitment of transcriptional coactivators.</text>
</comment>
<name>A0A0D2C3Q0_9EURO</name>
<comment type="subcellular location">
    <subcellularLocation>
        <location evidence="2">Chromosome</location>
        <location evidence="2">Telomere</location>
    </subcellularLocation>
</comment>
<evidence type="ECO:0000256" key="5">
    <source>
        <dbReference type="ARBA" id="ARBA00013948"/>
    </source>
</evidence>
<feature type="domain" description="Protein kinase" evidence="12">
    <location>
        <begin position="1"/>
        <end position="259"/>
    </location>
</feature>
<dbReference type="OrthoDB" id="4153314at2759"/>
<dbReference type="PROSITE" id="PS50011">
    <property type="entry name" value="PROTEIN_KINASE_DOM"/>
    <property type="match status" value="1"/>
</dbReference>
<evidence type="ECO:0000256" key="8">
    <source>
        <dbReference type="ARBA" id="ARBA00030980"/>
    </source>
</evidence>
<evidence type="ECO:0000256" key="3">
    <source>
        <dbReference type="ARBA" id="ARBA00011534"/>
    </source>
</evidence>
<dbReference type="Gene3D" id="1.10.510.10">
    <property type="entry name" value="Transferase(Phosphotransferase) domain 1"/>
    <property type="match status" value="1"/>
</dbReference>
<comment type="subunit">
    <text evidence="3">Component of the EKC/KEOPS complex composed of at least BUD32, CGI121, GON7, KAE1 and PCC1; the whole complex dimerizes.</text>
</comment>
<gene>
    <name evidence="13" type="ORF">PV06_02870</name>
</gene>
<dbReference type="RefSeq" id="XP_016264613.1">
    <property type="nucleotide sequence ID" value="XM_016403608.1"/>
</dbReference>
<dbReference type="GeneID" id="27354944"/>
<dbReference type="GO" id="GO:0005524">
    <property type="term" value="F:ATP binding"/>
    <property type="evidence" value="ECO:0007669"/>
    <property type="project" value="InterPro"/>
</dbReference>
<dbReference type="PANTHER" id="PTHR44167:SF24">
    <property type="entry name" value="SERINE_THREONINE-PROTEIN KINASE CHK2"/>
    <property type="match status" value="1"/>
</dbReference>
<evidence type="ECO:0000259" key="12">
    <source>
        <dbReference type="PROSITE" id="PS50011"/>
    </source>
</evidence>
<dbReference type="InterPro" id="IPR000719">
    <property type="entry name" value="Prot_kinase_dom"/>
</dbReference>
<dbReference type="GO" id="GO:0005737">
    <property type="term" value="C:cytoplasm"/>
    <property type="evidence" value="ECO:0007669"/>
    <property type="project" value="TreeGrafter"/>
</dbReference>
<dbReference type="CDD" id="cd00180">
    <property type="entry name" value="PKc"/>
    <property type="match status" value="1"/>
</dbReference>
<protein>
    <recommendedName>
        <fullName evidence="6">EKC/KEOPS complex subunit BUD32</fullName>
        <ecNumber evidence="4">2.7.11.1</ecNumber>
    </recommendedName>
    <alternativeName>
        <fullName evidence="8 9">Atypical Serine/threonine protein kinase BUD32</fullName>
    </alternativeName>
    <alternativeName>
        <fullName evidence="5">EKC/KEOPS complex subunit bud32</fullName>
    </alternativeName>
</protein>
<evidence type="ECO:0000256" key="1">
    <source>
        <dbReference type="ARBA" id="ARBA00003747"/>
    </source>
</evidence>
<dbReference type="InterPro" id="IPR011009">
    <property type="entry name" value="Kinase-like_dom_sf"/>
</dbReference>
<evidence type="ECO:0000313" key="14">
    <source>
        <dbReference type="Proteomes" id="UP000053342"/>
    </source>
</evidence>
<dbReference type="PROSITE" id="PS00109">
    <property type="entry name" value="PROTEIN_KINASE_TYR"/>
    <property type="match status" value="1"/>
</dbReference>
<keyword evidence="7" id="KW-0158">Chromosome</keyword>
<dbReference type="GO" id="GO:0005634">
    <property type="term" value="C:nucleus"/>
    <property type="evidence" value="ECO:0007669"/>
    <property type="project" value="TreeGrafter"/>
</dbReference>
<dbReference type="VEuPathDB" id="FungiDB:PV06_02870"/>
<keyword evidence="7" id="KW-0779">Telomere</keyword>
<dbReference type="GO" id="GO:0000781">
    <property type="term" value="C:chromosome, telomeric region"/>
    <property type="evidence" value="ECO:0007669"/>
    <property type="project" value="UniProtKB-SubCell"/>
</dbReference>
<dbReference type="GO" id="GO:0044773">
    <property type="term" value="P:mitotic DNA damage checkpoint signaling"/>
    <property type="evidence" value="ECO:0007669"/>
    <property type="project" value="TreeGrafter"/>
</dbReference>
<dbReference type="EMBL" id="KN847334">
    <property type="protein sequence ID" value="KIW44397.1"/>
    <property type="molecule type" value="Genomic_DNA"/>
</dbReference>
<evidence type="ECO:0000256" key="10">
    <source>
        <dbReference type="ARBA" id="ARBA00047899"/>
    </source>
</evidence>
<evidence type="ECO:0000256" key="11">
    <source>
        <dbReference type="ARBA" id="ARBA00048679"/>
    </source>
</evidence>
<accession>A0A0D2C3Q0</accession>
<proteinExistence type="predicted"/>
<reference evidence="13 14" key="1">
    <citation type="submission" date="2015-01" db="EMBL/GenBank/DDBJ databases">
        <title>The Genome Sequence of Exophiala oligosperma CBS72588.</title>
        <authorList>
            <consortium name="The Broad Institute Genomics Platform"/>
            <person name="Cuomo C."/>
            <person name="de Hoog S."/>
            <person name="Gorbushina A."/>
            <person name="Stielow B."/>
            <person name="Teixiera M."/>
            <person name="Abouelleil A."/>
            <person name="Chapman S.B."/>
            <person name="Priest M."/>
            <person name="Young S.K."/>
            <person name="Wortman J."/>
            <person name="Nusbaum C."/>
            <person name="Birren B."/>
        </authorList>
    </citation>
    <scope>NUCLEOTIDE SEQUENCE [LARGE SCALE GENOMIC DNA]</scope>
    <source>
        <strain evidence="13 14">CBS 72588</strain>
    </source>
</reference>
<evidence type="ECO:0000313" key="13">
    <source>
        <dbReference type="EMBL" id="KIW44397.1"/>
    </source>
</evidence>